<dbReference type="SUPFAM" id="SSF53807">
    <property type="entry name" value="Helical backbone' metal receptor"/>
    <property type="match status" value="1"/>
</dbReference>
<keyword evidence="4" id="KW-0410">Iron transport</keyword>
<dbReference type="Gene3D" id="3.40.50.1980">
    <property type="entry name" value="Nitrogenase molybdenum iron protein domain"/>
    <property type="match status" value="2"/>
</dbReference>
<evidence type="ECO:0000259" key="7">
    <source>
        <dbReference type="PROSITE" id="PS50983"/>
    </source>
</evidence>
<dbReference type="RefSeq" id="WP_004139161.1">
    <property type="nucleotide sequence ID" value="NZ_GG694025.1"/>
</dbReference>
<dbReference type="GO" id="GO:0030288">
    <property type="term" value="C:outer membrane-bounded periplasmic space"/>
    <property type="evidence" value="ECO:0007669"/>
    <property type="project" value="TreeGrafter"/>
</dbReference>
<organism evidence="8 9">
    <name type="scientific">Cardiobacterium hominis (strain ATCC 15826 / DSM 8339 / NCTC 10426 / 6573)</name>
    <dbReference type="NCBI Taxonomy" id="638300"/>
    <lineage>
        <taxon>Bacteria</taxon>
        <taxon>Pseudomonadati</taxon>
        <taxon>Pseudomonadota</taxon>
        <taxon>Gammaproteobacteria</taxon>
        <taxon>Cardiobacteriales</taxon>
        <taxon>Cardiobacteriaceae</taxon>
        <taxon>Cardiobacterium</taxon>
    </lineage>
</organism>
<feature type="signal peptide" evidence="6">
    <location>
        <begin position="1"/>
        <end position="20"/>
    </location>
</feature>
<reference evidence="8 9" key="1">
    <citation type="submission" date="2009-08" db="EMBL/GenBank/DDBJ databases">
        <authorList>
            <person name="Qin X."/>
            <person name="Bachman B."/>
            <person name="Battles P."/>
            <person name="Bell A."/>
            <person name="Bess C."/>
            <person name="Bickham C."/>
            <person name="Chaboub L."/>
            <person name="Chen D."/>
            <person name="Coyle M."/>
            <person name="Deiros D.R."/>
            <person name="Dinh H."/>
            <person name="Forbes L."/>
            <person name="Fowler G."/>
            <person name="Francisco L."/>
            <person name="Fu Q."/>
            <person name="Gubbala S."/>
            <person name="Hale W."/>
            <person name="Han Y."/>
            <person name="Hemphill L."/>
            <person name="Highlander S.K."/>
            <person name="Hirani K."/>
            <person name="Hogues M."/>
            <person name="Jackson L."/>
            <person name="Jakkamsetti A."/>
            <person name="Javaid M."/>
            <person name="Jiang H."/>
            <person name="Korchina V."/>
            <person name="Kovar C."/>
            <person name="Lara F."/>
            <person name="Lee S."/>
            <person name="Mata R."/>
            <person name="Mathew T."/>
            <person name="Moen C."/>
            <person name="Morales K."/>
            <person name="Munidasa M."/>
            <person name="Nazareth L."/>
            <person name="Ngo R."/>
            <person name="Nguyen L."/>
            <person name="Okwuonu G."/>
            <person name="Ongeri F."/>
            <person name="Patil S."/>
            <person name="Petrosino J."/>
            <person name="Pham C."/>
            <person name="Pham P."/>
            <person name="Pu L.-L."/>
            <person name="Puazo M."/>
            <person name="Raj R."/>
            <person name="Reid J."/>
            <person name="Rouhana J."/>
            <person name="Saada N."/>
            <person name="Shang Y."/>
            <person name="Simmons D."/>
            <person name="Thornton R."/>
            <person name="Warren J."/>
            <person name="Weissenberger G."/>
            <person name="Zhang J."/>
            <person name="Zhang L."/>
            <person name="Zhou C."/>
            <person name="Zhu D."/>
            <person name="Muzny D."/>
            <person name="Worley K."/>
            <person name="Gibbs R."/>
        </authorList>
    </citation>
    <scope>NUCLEOTIDE SEQUENCE [LARGE SCALE GENOMIC DNA]</scope>
    <source>
        <strain evidence="9">ATCC 15826 / DSM 8339 / NCTC 10426 / 6573</strain>
    </source>
</reference>
<dbReference type="Pfam" id="PF01497">
    <property type="entry name" value="Peripla_BP_2"/>
    <property type="match status" value="1"/>
</dbReference>
<dbReference type="EMBL" id="ACKY01000011">
    <property type="protein sequence ID" value="EEV89641.1"/>
    <property type="molecule type" value="Genomic_DNA"/>
</dbReference>
<evidence type="ECO:0000256" key="4">
    <source>
        <dbReference type="ARBA" id="ARBA00022496"/>
    </source>
</evidence>
<evidence type="ECO:0000256" key="6">
    <source>
        <dbReference type="SAM" id="SignalP"/>
    </source>
</evidence>
<dbReference type="InterPro" id="IPR002491">
    <property type="entry name" value="ABC_transptr_periplasmic_BD"/>
</dbReference>
<evidence type="ECO:0000313" key="8">
    <source>
        <dbReference type="EMBL" id="EEV89641.1"/>
    </source>
</evidence>
<keyword evidence="3" id="KW-0813">Transport</keyword>
<sequence>MMKKLLAAVAASLLLANSHAATLKTAQGEVEIAKTPERIAVYDIGALDTLIALGLGEKIVGIPGEKFAADFATPNAKEVGTLFEPDLEALNAVKPDLIIVASRSASKLDEVQKVAQAVDLSIPGENAYQEGLARLNDLGALFAKEAEAKKISDELNALRDEVKTRAAGKGKVLALLVNGPKIALYGPDSRAGWLQSELGLQLVHNEKMSGRHGDPVSFEYIAQENPDWIYALDRLAAIGEDGASARQTLDNELVHGTTAWKKGQFIYPQTKHIYIDIGGPASLRHSLEELKTAFAK</sequence>
<keyword evidence="9" id="KW-1185">Reference proteome</keyword>
<dbReference type="PANTHER" id="PTHR30532">
    <property type="entry name" value="IRON III DICITRATE-BINDING PERIPLASMIC PROTEIN"/>
    <property type="match status" value="1"/>
</dbReference>
<feature type="chain" id="PRO_5002989531" evidence="6">
    <location>
        <begin position="21"/>
        <end position="296"/>
    </location>
</feature>
<evidence type="ECO:0000256" key="3">
    <source>
        <dbReference type="ARBA" id="ARBA00022448"/>
    </source>
</evidence>
<dbReference type="GeneID" id="84789235"/>
<dbReference type="OrthoDB" id="63946at2"/>
<dbReference type="HOGENOM" id="CLU_038034_3_0_6"/>
<dbReference type="InterPro" id="IPR051313">
    <property type="entry name" value="Bact_iron-sidero_bind"/>
</dbReference>
<evidence type="ECO:0000256" key="2">
    <source>
        <dbReference type="ARBA" id="ARBA00008814"/>
    </source>
</evidence>
<protein>
    <submittedName>
        <fullName evidence="8">Periplasmic binding protein</fullName>
    </submittedName>
</protein>
<dbReference type="CDD" id="cd01140">
    <property type="entry name" value="FatB"/>
    <property type="match status" value="1"/>
</dbReference>
<keyword evidence="5 6" id="KW-0732">Signal</keyword>
<name>C8N6S7_CARH6</name>
<comment type="caution">
    <text evidence="8">The sequence shown here is derived from an EMBL/GenBank/DDBJ whole genome shotgun (WGS) entry which is preliminary data.</text>
</comment>
<accession>C8N6S7</accession>
<dbReference type="PANTHER" id="PTHR30532:SF28">
    <property type="entry name" value="PETROBACTIN-BINDING PROTEIN YCLQ"/>
    <property type="match status" value="1"/>
</dbReference>
<evidence type="ECO:0000313" key="9">
    <source>
        <dbReference type="Proteomes" id="UP000004870"/>
    </source>
</evidence>
<dbReference type="InterPro" id="IPR033870">
    <property type="entry name" value="FatB"/>
</dbReference>
<keyword evidence="4" id="KW-0408">Iron</keyword>
<gene>
    <name evidence="8" type="primary">fetB</name>
    <name evidence="8" type="ORF">HMPREF0198_0203</name>
</gene>
<proteinExistence type="inferred from homology"/>
<dbReference type="GO" id="GO:1901678">
    <property type="term" value="P:iron coordination entity transport"/>
    <property type="evidence" value="ECO:0007669"/>
    <property type="project" value="UniProtKB-ARBA"/>
</dbReference>
<dbReference type="AlphaFoldDB" id="C8N6S7"/>
<feature type="domain" description="Fe/B12 periplasmic-binding" evidence="7">
    <location>
        <begin position="38"/>
        <end position="296"/>
    </location>
</feature>
<dbReference type="PROSITE" id="PS50983">
    <property type="entry name" value="FE_B12_PBP"/>
    <property type="match status" value="1"/>
</dbReference>
<keyword evidence="4" id="KW-0406">Ion transport</keyword>
<comment type="subcellular location">
    <subcellularLocation>
        <location evidence="1">Cell envelope</location>
    </subcellularLocation>
</comment>
<comment type="similarity">
    <text evidence="2">Belongs to the bacterial solute-binding protein 8 family.</text>
</comment>
<evidence type="ECO:0000256" key="1">
    <source>
        <dbReference type="ARBA" id="ARBA00004196"/>
    </source>
</evidence>
<evidence type="ECO:0000256" key="5">
    <source>
        <dbReference type="ARBA" id="ARBA00022729"/>
    </source>
</evidence>
<dbReference type="Proteomes" id="UP000004870">
    <property type="component" value="Unassembled WGS sequence"/>
</dbReference>